<gene>
    <name evidence="8" type="ORF">Val02_90660</name>
</gene>
<dbReference type="Proteomes" id="UP000619260">
    <property type="component" value="Unassembled WGS sequence"/>
</dbReference>
<evidence type="ECO:0000256" key="4">
    <source>
        <dbReference type="ARBA" id="ARBA00023157"/>
    </source>
</evidence>
<proteinExistence type="predicted"/>
<dbReference type="AlphaFoldDB" id="A0A8J4DVA0"/>
<dbReference type="InterPro" id="IPR017937">
    <property type="entry name" value="Thioredoxin_CS"/>
</dbReference>
<evidence type="ECO:0000256" key="1">
    <source>
        <dbReference type="ARBA" id="ARBA00004196"/>
    </source>
</evidence>
<dbReference type="RefSeq" id="WP_203905579.1">
    <property type="nucleotide sequence ID" value="NZ_BOPF01000067.1"/>
</dbReference>
<dbReference type="GO" id="GO:0017004">
    <property type="term" value="P:cytochrome complex assembly"/>
    <property type="evidence" value="ECO:0007669"/>
    <property type="project" value="UniProtKB-KW"/>
</dbReference>
<evidence type="ECO:0000256" key="5">
    <source>
        <dbReference type="ARBA" id="ARBA00023284"/>
    </source>
</evidence>
<dbReference type="PANTHER" id="PTHR42852">
    <property type="entry name" value="THIOL:DISULFIDE INTERCHANGE PROTEIN DSBE"/>
    <property type="match status" value="1"/>
</dbReference>
<dbReference type="SUPFAM" id="SSF52833">
    <property type="entry name" value="Thioredoxin-like"/>
    <property type="match status" value="1"/>
</dbReference>
<organism evidence="8 9">
    <name type="scientific">Virgisporangium aliadipatigenens</name>
    <dbReference type="NCBI Taxonomy" id="741659"/>
    <lineage>
        <taxon>Bacteria</taxon>
        <taxon>Bacillati</taxon>
        <taxon>Actinomycetota</taxon>
        <taxon>Actinomycetes</taxon>
        <taxon>Micromonosporales</taxon>
        <taxon>Micromonosporaceae</taxon>
        <taxon>Virgisporangium</taxon>
    </lineage>
</organism>
<dbReference type="InterPro" id="IPR036249">
    <property type="entry name" value="Thioredoxin-like_sf"/>
</dbReference>
<dbReference type="InterPro" id="IPR013766">
    <property type="entry name" value="Thioredoxin_domain"/>
</dbReference>
<evidence type="ECO:0000259" key="7">
    <source>
        <dbReference type="PROSITE" id="PS51352"/>
    </source>
</evidence>
<keyword evidence="9" id="KW-1185">Reference proteome</keyword>
<name>A0A8J4DVA0_9ACTN</name>
<dbReference type="InterPro" id="IPR000866">
    <property type="entry name" value="AhpC/TSA"/>
</dbReference>
<dbReference type="PROSITE" id="PS00194">
    <property type="entry name" value="THIOREDOXIN_1"/>
    <property type="match status" value="1"/>
</dbReference>
<reference evidence="8" key="1">
    <citation type="submission" date="2021-01" db="EMBL/GenBank/DDBJ databases">
        <title>Whole genome shotgun sequence of Virgisporangium aliadipatigenens NBRC 105644.</title>
        <authorList>
            <person name="Komaki H."/>
            <person name="Tamura T."/>
        </authorList>
    </citation>
    <scope>NUCLEOTIDE SEQUENCE</scope>
    <source>
        <strain evidence="8">NBRC 105644</strain>
    </source>
</reference>
<sequence length="200" mass="20957">MPDLGRGAVRGRVAVVLLIAVVASLGACTSTPSKPTSSAAGASSPSAGTCVTPASDAPASAPAPIADLALPCFVGGGDIRPARLGKPMVINLWASWCAPCRTELPALQEYARRAGDAVTVLGVITADARDRAQSVVDELHLTFPQLYDRDRRLLRAVEKVNLPVTVFLRADGQVAFTYNSTPLETEEFVKLTGQYLGVVI</sequence>
<dbReference type="EMBL" id="BOPF01000067">
    <property type="protein sequence ID" value="GIJ52180.1"/>
    <property type="molecule type" value="Genomic_DNA"/>
</dbReference>
<evidence type="ECO:0000256" key="6">
    <source>
        <dbReference type="SAM" id="MobiDB-lite"/>
    </source>
</evidence>
<feature type="domain" description="Thioredoxin" evidence="7">
    <location>
        <begin position="38"/>
        <end position="197"/>
    </location>
</feature>
<keyword evidence="4" id="KW-1015">Disulfide bond</keyword>
<evidence type="ECO:0000313" key="9">
    <source>
        <dbReference type="Proteomes" id="UP000619260"/>
    </source>
</evidence>
<keyword evidence="5" id="KW-0676">Redox-active center</keyword>
<dbReference type="PROSITE" id="PS51257">
    <property type="entry name" value="PROKAR_LIPOPROTEIN"/>
    <property type="match status" value="1"/>
</dbReference>
<evidence type="ECO:0000256" key="2">
    <source>
        <dbReference type="ARBA" id="ARBA00022748"/>
    </source>
</evidence>
<comment type="subcellular location">
    <subcellularLocation>
        <location evidence="1">Cell envelope</location>
    </subcellularLocation>
</comment>
<comment type="caution">
    <text evidence="8">The sequence shown here is derived from an EMBL/GenBank/DDBJ whole genome shotgun (WGS) entry which is preliminary data.</text>
</comment>
<evidence type="ECO:0000256" key="3">
    <source>
        <dbReference type="ARBA" id="ARBA00022968"/>
    </source>
</evidence>
<feature type="region of interest" description="Disordered" evidence="6">
    <location>
        <begin position="29"/>
        <end position="54"/>
    </location>
</feature>
<protein>
    <recommendedName>
        <fullName evidence="7">Thioredoxin domain-containing protein</fullName>
    </recommendedName>
</protein>
<dbReference type="PROSITE" id="PS51352">
    <property type="entry name" value="THIOREDOXIN_2"/>
    <property type="match status" value="1"/>
</dbReference>
<keyword evidence="3" id="KW-0812">Transmembrane</keyword>
<dbReference type="GO" id="GO:0016491">
    <property type="term" value="F:oxidoreductase activity"/>
    <property type="evidence" value="ECO:0007669"/>
    <property type="project" value="InterPro"/>
</dbReference>
<dbReference type="InterPro" id="IPR050553">
    <property type="entry name" value="Thioredoxin_ResA/DsbE_sf"/>
</dbReference>
<keyword evidence="3" id="KW-0735">Signal-anchor</keyword>
<keyword evidence="2" id="KW-0201">Cytochrome c-type biogenesis</keyword>
<dbReference type="CDD" id="cd02966">
    <property type="entry name" value="TlpA_like_family"/>
    <property type="match status" value="1"/>
</dbReference>
<dbReference type="GO" id="GO:0016209">
    <property type="term" value="F:antioxidant activity"/>
    <property type="evidence" value="ECO:0007669"/>
    <property type="project" value="InterPro"/>
</dbReference>
<evidence type="ECO:0000313" key="8">
    <source>
        <dbReference type="EMBL" id="GIJ52180.1"/>
    </source>
</evidence>
<dbReference type="Pfam" id="PF00578">
    <property type="entry name" value="AhpC-TSA"/>
    <property type="match status" value="1"/>
</dbReference>
<dbReference type="PANTHER" id="PTHR42852:SF6">
    <property type="entry name" value="THIOL:DISULFIDE INTERCHANGE PROTEIN DSBE"/>
    <property type="match status" value="1"/>
</dbReference>
<accession>A0A8J4DVA0</accession>
<dbReference type="Gene3D" id="3.40.30.10">
    <property type="entry name" value="Glutaredoxin"/>
    <property type="match status" value="1"/>
</dbReference>
<dbReference type="GO" id="GO:0030313">
    <property type="term" value="C:cell envelope"/>
    <property type="evidence" value="ECO:0007669"/>
    <property type="project" value="UniProtKB-SubCell"/>
</dbReference>